<proteinExistence type="predicted"/>
<dbReference type="Gene3D" id="1.10.30.10">
    <property type="entry name" value="High mobility group box domain"/>
    <property type="match status" value="1"/>
</dbReference>
<protein>
    <submittedName>
        <fullName evidence="1">10823_t:CDS:1</fullName>
    </submittedName>
</protein>
<dbReference type="OrthoDB" id="6247875at2759"/>
<comment type="caution">
    <text evidence="1">The sequence shown here is derived from an EMBL/GenBank/DDBJ whole genome shotgun (WGS) entry which is preliminary data.</text>
</comment>
<keyword evidence="2" id="KW-1185">Reference proteome</keyword>
<reference evidence="1" key="1">
    <citation type="submission" date="2021-06" db="EMBL/GenBank/DDBJ databases">
        <authorList>
            <person name="Kallberg Y."/>
            <person name="Tangrot J."/>
            <person name="Rosling A."/>
        </authorList>
    </citation>
    <scope>NUCLEOTIDE SEQUENCE</scope>
    <source>
        <strain evidence="1">BR232B</strain>
    </source>
</reference>
<dbReference type="CDD" id="cd01389">
    <property type="entry name" value="HMG-box_ROX1-like"/>
    <property type="match status" value="1"/>
</dbReference>
<dbReference type="Proteomes" id="UP000789739">
    <property type="component" value="Unassembled WGS sequence"/>
</dbReference>
<evidence type="ECO:0000313" key="1">
    <source>
        <dbReference type="EMBL" id="CAG8616593.1"/>
    </source>
</evidence>
<dbReference type="AlphaFoldDB" id="A0A9N9CW38"/>
<gene>
    <name evidence="1" type="ORF">PBRASI_LOCUS8464</name>
</gene>
<dbReference type="EMBL" id="CAJVPI010001522">
    <property type="protein sequence ID" value="CAG8616593.1"/>
    <property type="molecule type" value="Genomic_DNA"/>
</dbReference>
<accession>A0A9N9CW38</accession>
<evidence type="ECO:0000313" key="2">
    <source>
        <dbReference type="Proteomes" id="UP000789739"/>
    </source>
</evidence>
<name>A0A9N9CW38_9GLOM</name>
<organism evidence="1 2">
    <name type="scientific">Paraglomus brasilianum</name>
    <dbReference type="NCBI Taxonomy" id="144538"/>
    <lineage>
        <taxon>Eukaryota</taxon>
        <taxon>Fungi</taxon>
        <taxon>Fungi incertae sedis</taxon>
        <taxon>Mucoromycota</taxon>
        <taxon>Glomeromycotina</taxon>
        <taxon>Glomeromycetes</taxon>
        <taxon>Paraglomerales</taxon>
        <taxon>Paraglomeraceae</taxon>
        <taxon>Paraglomus</taxon>
    </lineage>
</organism>
<dbReference type="SUPFAM" id="SSF47095">
    <property type="entry name" value="HMG-box"/>
    <property type="match status" value="1"/>
</dbReference>
<sequence>MNHQTIIFHSDLSGRSISSLLSGIVPPPNITLSMEELINCSKVPRSVQRGHTDIARPPNRFMIYRRDFLARKRRGIDGAFNMARLSVEAAAQWKREPPEVIRFFTQISDVVRELHHKTHPYYKYSPRKGPKQVGINNRMPRRRRYKPKIKKEECVFQTAQKSDCVDEQEGVDNSSSSNDEFFDCIEEFSDCGF</sequence>
<dbReference type="InterPro" id="IPR036910">
    <property type="entry name" value="HMG_box_dom_sf"/>
</dbReference>